<feature type="compositionally biased region" description="Polar residues" evidence="1">
    <location>
        <begin position="799"/>
        <end position="809"/>
    </location>
</feature>
<feature type="compositionally biased region" description="Polar residues" evidence="1">
    <location>
        <begin position="1"/>
        <end position="10"/>
    </location>
</feature>
<feature type="compositionally biased region" description="Pro residues" evidence="1">
    <location>
        <begin position="706"/>
        <end position="718"/>
    </location>
</feature>
<dbReference type="GO" id="GO:0035091">
    <property type="term" value="F:phosphatidylinositol binding"/>
    <property type="evidence" value="ECO:0007669"/>
    <property type="project" value="InterPro"/>
</dbReference>
<dbReference type="RefSeq" id="XP_014570785.1">
    <property type="nucleotide sequence ID" value="XM_014715299.1"/>
</dbReference>
<proteinExistence type="predicted"/>
<organism evidence="2 3">
    <name type="scientific">Mixia osmundae (strain CBS 9802 / IAM 14324 / JCM 22182 / KY 12970)</name>
    <dbReference type="NCBI Taxonomy" id="764103"/>
    <lineage>
        <taxon>Eukaryota</taxon>
        <taxon>Fungi</taxon>
        <taxon>Dikarya</taxon>
        <taxon>Basidiomycota</taxon>
        <taxon>Pucciniomycotina</taxon>
        <taxon>Mixiomycetes</taxon>
        <taxon>Mixiales</taxon>
        <taxon>Mixiaceae</taxon>
        <taxon>Mixia</taxon>
    </lineage>
</organism>
<evidence type="ECO:0008006" key="4">
    <source>
        <dbReference type="Google" id="ProtNLM"/>
    </source>
</evidence>
<dbReference type="AlphaFoldDB" id="G7DTE0"/>
<keyword evidence="3" id="KW-1185">Reference proteome</keyword>
<gene>
    <name evidence="2" type="primary">Mo00433</name>
    <name evidence="2" type="ORF">E5Q_00433</name>
</gene>
<evidence type="ECO:0000313" key="2">
    <source>
        <dbReference type="EMBL" id="GAA93787.1"/>
    </source>
</evidence>
<feature type="compositionally biased region" description="Low complexity" evidence="1">
    <location>
        <begin position="581"/>
        <end position="601"/>
    </location>
</feature>
<feature type="compositionally biased region" description="Acidic residues" evidence="1">
    <location>
        <begin position="11"/>
        <end position="21"/>
    </location>
</feature>
<dbReference type="Gene3D" id="3.30.1520.10">
    <property type="entry name" value="Phox-like domain"/>
    <property type="match status" value="1"/>
</dbReference>
<reference evidence="2 3" key="1">
    <citation type="journal article" date="2011" name="J. Gen. Appl. Microbiol.">
        <title>Draft genome sequencing of the enigmatic basidiomycete Mixia osmundae.</title>
        <authorList>
            <person name="Nishida H."/>
            <person name="Nagatsuka Y."/>
            <person name="Sugiyama J."/>
        </authorList>
    </citation>
    <scope>NUCLEOTIDE SEQUENCE [LARGE SCALE GENOMIC DNA]</scope>
    <source>
        <strain evidence="3">CBS 9802 / IAM 14324 / JCM 22182 / KY 12970</strain>
    </source>
</reference>
<feature type="region of interest" description="Disordered" evidence="1">
    <location>
        <begin position="557"/>
        <end position="605"/>
    </location>
</feature>
<feature type="region of interest" description="Disordered" evidence="1">
    <location>
        <begin position="461"/>
        <end position="542"/>
    </location>
</feature>
<feature type="region of interest" description="Disordered" evidence="1">
    <location>
        <begin position="787"/>
        <end position="845"/>
    </location>
</feature>
<feature type="region of interest" description="Disordered" evidence="1">
    <location>
        <begin position="1"/>
        <end position="92"/>
    </location>
</feature>
<feature type="compositionally biased region" description="Basic and acidic residues" evidence="1">
    <location>
        <begin position="634"/>
        <end position="645"/>
    </location>
</feature>
<dbReference type="OMA" id="SEMCPTP"/>
<dbReference type="InterPro" id="IPR036871">
    <property type="entry name" value="PX_dom_sf"/>
</dbReference>
<evidence type="ECO:0000313" key="3">
    <source>
        <dbReference type="Proteomes" id="UP000009131"/>
    </source>
</evidence>
<evidence type="ECO:0000256" key="1">
    <source>
        <dbReference type="SAM" id="MobiDB-lite"/>
    </source>
</evidence>
<feature type="compositionally biased region" description="Polar residues" evidence="1">
    <location>
        <begin position="489"/>
        <end position="525"/>
    </location>
</feature>
<sequence length="1082" mass="114892">MPFSASSSGETDTDSAPDLETSDTSSVMSSSADDYASDTDTYSTDASLSETTGTSTSRSTSDDGSGSSSHASSRTTSEESFGSSDDDSSASSVVAPNVLLEDTKHVSYDRSSFEDDDGVSPKQVAHDRVRAIRRSFIVTNWRWPRQRLSSSDAHMSPLSSQTVLPQTRTGRRGSISLYYESIKVKYLVKDESSKWHFVLLISPKAASASPKFAKELAQTQDGLVSAIPEEGLAADEPPRLELSPGVLTSLSLLSDGLLPGQEAVTRRKSRWSILDEMSFRRASAVSTVPLPASHSASSSIYAPSTNLAQLSGSHLSTITSDSLDSGQLSSLPSASSAGSNQSSLPVEFLIWRKWEELQLMSANLIAAAAGEGKKITQGLPALKKKMSVFMSHSTMVQRRAEVNTYLEDVLRSPFADHPILHEFLTMRPDGHDTVATEEAISRLVRRAALCAQSDAKLRAPLAGTGGQSADDAPIVKRVSSTSSHEHARQTSFSSSGTNSITASVISGTSWTSQPNQPLSIGTTPATLAGSVRSGNSSVASSPRAILRPIETATVRTLPPLPNDIEVDQDDWSRHSRKTTISSFSSDEGSSGSPSSPVPSLASHDRHTHQALFEAALATASVEQHTPCPSGPPTPRRDRAESERSRQSPHAMAAPEPEKKMGLRSVRSFGDVRRAWRNSPPPALPPNAIAVSLPPSKSSSPRGLPRAPLPSPKAPPPVSRRPLRTSLGSISPEPRGSSDRRSSFQSSRPSSELPSGRARSYSSVPLRREAFILPPPEEVSKLLASPDEARCKSQFPPPSTASDVSTTSPVSSARLSQRFSSSSSAVNTPRSSTQSSPSIASSSRPFARQSLDIGSPAAACSTTSFIPPSTPSTSYFDQMGSKYYVDHAGALVANNTVPVHCFPTPPISSILTPAPLSKGTRSRAGSAARPSLDTITASPPVTQVSHTMSTLSAEDFAAAIAHRQMVSSSSLSCNLPLSIDEQAAPVEYLTMKILQDAGNIVMRVPRTCRLRDVKARAELKFADAGIQLSSAQVGKTTSSGWSLAVSHASRGPVKGSAAIRTEADWQRTKLDLGSKATFRILPC</sequence>
<dbReference type="EMBL" id="BABT02000025">
    <property type="protein sequence ID" value="GAA93787.1"/>
    <property type="molecule type" value="Genomic_DNA"/>
</dbReference>
<feature type="region of interest" description="Disordered" evidence="1">
    <location>
        <begin position="912"/>
        <end position="937"/>
    </location>
</feature>
<comment type="caution">
    <text evidence="2">The sequence shown here is derived from an EMBL/GenBank/DDBJ whole genome shotgun (WGS) entry which is preliminary data.</text>
</comment>
<protein>
    <recommendedName>
        <fullName evidence="4">PX domain-containing protein</fullName>
    </recommendedName>
</protein>
<feature type="compositionally biased region" description="Low complexity" evidence="1">
    <location>
        <begin position="742"/>
        <end position="756"/>
    </location>
</feature>
<dbReference type="SUPFAM" id="SSF64268">
    <property type="entry name" value="PX domain"/>
    <property type="match status" value="1"/>
</dbReference>
<dbReference type="HOGENOM" id="CLU_285916_0_0_1"/>
<reference evidence="2 3" key="2">
    <citation type="journal article" date="2012" name="Open Biol.">
        <title>Characteristics of nucleosomes and linker DNA regions on the genome of the basidiomycete Mixia osmundae revealed by mono- and dinucleosome mapping.</title>
        <authorList>
            <person name="Nishida H."/>
            <person name="Kondo S."/>
            <person name="Matsumoto T."/>
            <person name="Suzuki Y."/>
            <person name="Yoshikawa H."/>
            <person name="Taylor T.D."/>
            <person name="Sugiyama J."/>
        </authorList>
    </citation>
    <scope>NUCLEOTIDE SEQUENCE [LARGE SCALE GENOMIC DNA]</scope>
    <source>
        <strain evidence="3">CBS 9802 / IAM 14324 / JCM 22182 / KY 12970</strain>
    </source>
</reference>
<feature type="region of interest" description="Disordered" evidence="1">
    <location>
        <begin position="619"/>
        <end position="760"/>
    </location>
</feature>
<feature type="compositionally biased region" description="Low complexity" evidence="1">
    <location>
        <begin position="22"/>
        <end position="80"/>
    </location>
</feature>
<dbReference type="Proteomes" id="UP000009131">
    <property type="component" value="Unassembled WGS sequence"/>
</dbReference>
<accession>G7DTE0</accession>
<feature type="compositionally biased region" description="Low complexity" evidence="1">
    <location>
        <begin position="528"/>
        <end position="541"/>
    </location>
</feature>
<name>G7DTE0_MIXOS</name>
<dbReference type="InParanoid" id="G7DTE0"/>
<feature type="compositionally biased region" description="Low complexity" evidence="1">
    <location>
        <begin position="810"/>
        <end position="842"/>
    </location>
</feature>